<evidence type="ECO:0000256" key="1">
    <source>
        <dbReference type="ARBA" id="ARBA00001968"/>
    </source>
</evidence>
<dbReference type="PANTHER" id="PTHR30636:SF3">
    <property type="entry name" value="UPF0701 PROTEIN YICC"/>
    <property type="match status" value="1"/>
</dbReference>
<dbReference type="RefSeq" id="WP_044649101.1">
    <property type="nucleotide sequence ID" value="NZ_JTHP01000107.1"/>
</dbReference>
<dbReference type="Pfam" id="PF03755">
    <property type="entry name" value="YicC-like_N"/>
    <property type="match status" value="1"/>
</dbReference>
<dbReference type="InterPro" id="IPR013551">
    <property type="entry name" value="YicC-like_C"/>
</dbReference>
<evidence type="ECO:0000259" key="6">
    <source>
        <dbReference type="Pfam" id="PF03755"/>
    </source>
</evidence>
<accession>A0A0D7WV25</accession>
<sequence length="295" mass="33813">MSLSMTGYGQAILHYEGYKVRLELKSVNHRYCEVMMRIPREWTRYEDGLRRTVQQQIKRGRVDVFIHRERDEEQIPAARLNDTVVQAYLHAAEQLADRYGVKGTLGISDILALPDVLGEPGEACNGDEEGWGEQLQQALNEALQGLLDMRRREGGHLAQDVESRISRLESLHHEMTVLAPHVVSDYRNRLKHRLIELQDGSFTLDEHKFGMEIALFADRSSIDEELTRLQSHFGQCRGLLLSDEPAGRKFDFLIQEMNREVNTIGSKANHLTLVNLVVEMKAELEKIREQAANIE</sequence>
<dbReference type="EMBL" id="JTHP01000107">
    <property type="protein sequence ID" value="KJD42573.1"/>
    <property type="molecule type" value="Genomic_DNA"/>
</dbReference>
<evidence type="ECO:0000256" key="2">
    <source>
        <dbReference type="ARBA" id="ARBA00022722"/>
    </source>
</evidence>
<keyword evidence="9" id="KW-1185">Reference proteome</keyword>
<reference evidence="8 9" key="1">
    <citation type="submission" date="2014-11" db="EMBL/GenBank/DDBJ databases">
        <title>Draft Genome Sequences of Paenibacillus polymyxa NRRL B-30509 and Paenibacillus terrae NRRL B-30644, Strains from a Poultry Environment that Produce Tridecaptin A and Paenicidins.</title>
        <authorList>
            <person name="van Belkum M.J."/>
            <person name="Lohans C.T."/>
            <person name="Vederas J.C."/>
        </authorList>
    </citation>
    <scope>NUCLEOTIDE SEQUENCE [LARGE SCALE GENOMIC DNA]</scope>
    <source>
        <strain evidence="8 9">NRRL B-30644</strain>
    </source>
</reference>
<feature type="domain" description="Endoribonuclease YicC-like C-terminal" evidence="7">
    <location>
        <begin position="178"/>
        <end position="295"/>
    </location>
</feature>
<keyword evidence="2" id="KW-0540">Nuclease</keyword>
<evidence type="ECO:0000256" key="4">
    <source>
        <dbReference type="ARBA" id="ARBA00022801"/>
    </source>
</evidence>
<dbReference type="Pfam" id="PF08340">
    <property type="entry name" value="YicC-like_C"/>
    <property type="match status" value="1"/>
</dbReference>
<feature type="domain" description="Endoribonuclease YicC-like N-terminal" evidence="6">
    <location>
        <begin position="4"/>
        <end position="158"/>
    </location>
</feature>
<evidence type="ECO:0000259" key="7">
    <source>
        <dbReference type="Pfam" id="PF08340"/>
    </source>
</evidence>
<dbReference type="NCBIfam" id="TIGR00255">
    <property type="entry name" value="YicC/YloC family endoribonuclease"/>
    <property type="match status" value="1"/>
</dbReference>
<evidence type="ECO:0000313" key="8">
    <source>
        <dbReference type="EMBL" id="KJD42573.1"/>
    </source>
</evidence>
<dbReference type="GO" id="GO:0016787">
    <property type="term" value="F:hydrolase activity"/>
    <property type="evidence" value="ECO:0007669"/>
    <property type="project" value="UniProtKB-KW"/>
</dbReference>
<name>A0A0D7WV25_9BACL</name>
<keyword evidence="3" id="KW-0255">Endonuclease</keyword>
<keyword evidence="4" id="KW-0378">Hydrolase</keyword>
<evidence type="ECO:0000256" key="3">
    <source>
        <dbReference type="ARBA" id="ARBA00022759"/>
    </source>
</evidence>
<dbReference type="GO" id="GO:0004521">
    <property type="term" value="F:RNA endonuclease activity"/>
    <property type="evidence" value="ECO:0007669"/>
    <property type="project" value="InterPro"/>
</dbReference>
<dbReference type="InterPro" id="IPR013527">
    <property type="entry name" value="YicC-like_N"/>
</dbReference>
<gene>
    <name evidence="8" type="ORF">QD47_27425</name>
</gene>
<comment type="similarity">
    <text evidence="5">Belongs to the YicC/YloC family.</text>
</comment>
<proteinExistence type="inferred from homology"/>
<protein>
    <submittedName>
        <fullName evidence="8">Stress-induced protein</fullName>
    </submittedName>
</protein>
<evidence type="ECO:0000313" key="9">
    <source>
        <dbReference type="Proteomes" id="UP000032534"/>
    </source>
</evidence>
<comment type="caution">
    <text evidence="8">The sequence shown here is derived from an EMBL/GenBank/DDBJ whole genome shotgun (WGS) entry which is preliminary data.</text>
</comment>
<dbReference type="InterPro" id="IPR005229">
    <property type="entry name" value="YicC/YloC-like"/>
</dbReference>
<organism evidence="8 9">
    <name type="scientific">Paenibacillus terrae</name>
    <dbReference type="NCBI Taxonomy" id="159743"/>
    <lineage>
        <taxon>Bacteria</taxon>
        <taxon>Bacillati</taxon>
        <taxon>Bacillota</taxon>
        <taxon>Bacilli</taxon>
        <taxon>Bacillales</taxon>
        <taxon>Paenibacillaceae</taxon>
        <taxon>Paenibacillus</taxon>
    </lineage>
</organism>
<comment type="cofactor">
    <cofactor evidence="1">
        <name>a divalent metal cation</name>
        <dbReference type="ChEBI" id="CHEBI:60240"/>
    </cofactor>
</comment>
<dbReference type="PATRIC" id="fig|159743.3.peg.6107"/>
<dbReference type="PANTHER" id="PTHR30636">
    <property type="entry name" value="UPF0701 PROTEIN YICC"/>
    <property type="match status" value="1"/>
</dbReference>
<evidence type="ECO:0000256" key="5">
    <source>
        <dbReference type="ARBA" id="ARBA00035648"/>
    </source>
</evidence>
<dbReference type="AlphaFoldDB" id="A0A0D7WV25"/>
<dbReference type="OrthoDB" id="9771229at2"/>
<dbReference type="Proteomes" id="UP000032534">
    <property type="component" value="Unassembled WGS sequence"/>
</dbReference>